<sequence>MSLRNTLGGASSWARCSLSYGVIWAKMADFGSTWRDLANAMKPYSLLYETCRRTNWHSYRRKVDIYRLCMRVGARMNRERSGEENQTKEDLHWFGLLRLMATFSSFDVVQPTSLAI</sequence>
<evidence type="ECO:0000313" key="2">
    <source>
        <dbReference type="Proteomes" id="UP000033710"/>
    </source>
</evidence>
<reference evidence="1 2" key="1">
    <citation type="journal article" date="2014" name="BMC Genomics">
        <title>Comparative genomics of the major fungal agents of human and animal Sporotrichosis: Sporothrix schenckii and Sporothrix brasiliensis.</title>
        <authorList>
            <person name="Teixeira M.M."/>
            <person name="de Almeida L.G."/>
            <person name="Kubitschek-Barreira P."/>
            <person name="Alves F.L."/>
            <person name="Kioshima E.S."/>
            <person name="Abadio A.K."/>
            <person name="Fernandes L."/>
            <person name="Derengowski L.S."/>
            <person name="Ferreira K.S."/>
            <person name="Souza R.C."/>
            <person name="Ruiz J.C."/>
            <person name="de Andrade N.C."/>
            <person name="Paes H.C."/>
            <person name="Nicola A.M."/>
            <person name="Albuquerque P."/>
            <person name="Gerber A.L."/>
            <person name="Martins V.P."/>
            <person name="Peconick L.D."/>
            <person name="Neto A.V."/>
            <person name="Chaucanez C.B."/>
            <person name="Silva P.A."/>
            <person name="Cunha O.L."/>
            <person name="de Oliveira F.F."/>
            <person name="dos Santos T.C."/>
            <person name="Barros A.L."/>
            <person name="Soares M.A."/>
            <person name="de Oliveira L.M."/>
            <person name="Marini M.M."/>
            <person name="Villalobos-Duno H."/>
            <person name="Cunha M.M."/>
            <person name="de Hoog S."/>
            <person name="da Silveira J.F."/>
            <person name="Henrissat B."/>
            <person name="Nino-Vega G.A."/>
            <person name="Cisalpino P.S."/>
            <person name="Mora-Montes H.M."/>
            <person name="Almeida S.R."/>
            <person name="Stajich J.E."/>
            <person name="Lopes-Bezerra L.M."/>
            <person name="Vasconcelos A.T."/>
            <person name="Felipe M.S."/>
        </authorList>
    </citation>
    <scope>NUCLEOTIDE SEQUENCE [LARGE SCALE GENOMIC DNA]</scope>
    <source>
        <strain evidence="1 2">1099-18</strain>
    </source>
</reference>
<dbReference type="GeneID" id="27672216"/>
<accession>A0A0F2M3U0</accession>
<dbReference type="RefSeq" id="XP_016585512.1">
    <property type="nucleotide sequence ID" value="XM_016736939.1"/>
</dbReference>
<gene>
    <name evidence="1" type="ORF">SPSK_10595</name>
</gene>
<dbReference type="VEuPathDB" id="FungiDB:SPSK_10595"/>
<reference evidence="1 2" key="2">
    <citation type="journal article" date="2015" name="Eukaryot. Cell">
        <title>Asexual propagation of a virulent clone complex in a human and feline outbreak of sporotrichosis.</title>
        <authorList>
            <person name="Teixeira Mde M."/>
            <person name="Rodrigues A.M."/>
            <person name="Tsui C.K."/>
            <person name="de Almeida L.G."/>
            <person name="Van Diepeningen A.D."/>
            <person name="van den Ende B.G."/>
            <person name="Fernandes G.F."/>
            <person name="Kano R."/>
            <person name="Hamelin R.C."/>
            <person name="Lopes-Bezerra L.M."/>
            <person name="Vasconcelos A.T."/>
            <person name="de Hoog S."/>
            <person name="de Camargo Z.P."/>
            <person name="Felipe M.S."/>
        </authorList>
    </citation>
    <scope>NUCLEOTIDE SEQUENCE [LARGE SCALE GENOMIC DNA]</scope>
    <source>
        <strain evidence="1 2">1099-18</strain>
    </source>
</reference>
<name>A0A0F2M3U0_SPOSC</name>
<comment type="caution">
    <text evidence="1">The sequence shown here is derived from an EMBL/GenBank/DDBJ whole genome shotgun (WGS) entry which is preliminary data.</text>
</comment>
<evidence type="ECO:0000313" key="1">
    <source>
        <dbReference type="EMBL" id="KJR82836.1"/>
    </source>
</evidence>
<dbReference type="AlphaFoldDB" id="A0A0F2M3U0"/>
<dbReference type="EMBL" id="AXCR01000010">
    <property type="protein sequence ID" value="KJR82836.1"/>
    <property type="molecule type" value="Genomic_DNA"/>
</dbReference>
<organism evidence="1 2">
    <name type="scientific">Sporothrix schenckii 1099-18</name>
    <dbReference type="NCBI Taxonomy" id="1397361"/>
    <lineage>
        <taxon>Eukaryota</taxon>
        <taxon>Fungi</taxon>
        <taxon>Dikarya</taxon>
        <taxon>Ascomycota</taxon>
        <taxon>Pezizomycotina</taxon>
        <taxon>Sordariomycetes</taxon>
        <taxon>Sordariomycetidae</taxon>
        <taxon>Ophiostomatales</taxon>
        <taxon>Ophiostomataceae</taxon>
        <taxon>Sporothrix</taxon>
    </lineage>
</organism>
<dbReference type="KEGG" id="ssck:SPSK_10595"/>
<proteinExistence type="predicted"/>
<protein>
    <submittedName>
        <fullName evidence="1">Uncharacterized protein</fullName>
    </submittedName>
</protein>
<dbReference type="Proteomes" id="UP000033710">
    <property type="component" value="Unassembled WGS sequence"/>
</dbReference>